<dbReference type="Gramene" id="KFK24273">
    <property type="protein sequence ID" value="KFK24273"/>
    <property type="gene ID" value="AALP_AAs46602U000100"/>
</dbReference>
<keyword evidence="4" id="KW-1185">Reference proteome</keyword>
<proteinExistence type="predicted"/>
<feature type="compositionally biased region" description="Low complexity" evidence="1">
    <location>
        <begin position="19"/>
        <end position="29"/>
    </location>
</feature>
<dbReference type="InterPro" id="IPR025558">
    <property type="entry name" value="DUF4283"/>
</dbReference>
<evidence type="ECO:0000256" key="1">
    <source>
        <dbReference type="SAM" id="MobiDB-lite"/>
    </source>
</evidence>
<dbReference type="AlphaFoldDB" id="A0A087G321"/>
<dbReference type="Pfam" id="PF14111">
    <property type="entry name" value="DUF4283"/>
    <property type="match status" value="1"/>
</dbReference>
<feature type="domain" description="DUF4283" evidence="2">
    <location>
        <begin position="72"/>
        <end position="152"/>
    </location>
</feature>
<protein>
    <recommendedName>
        <fullName evidence="2">DUF4283 domain-containing protein</fullName>
    </recommendedName>
</protein>
<sequence>MAAQSPVDLGSTGNQEAVSSQSSPLSQSSKGPWTSLLLGKITSPAGYALEVEIVNDMAKANIPEEVLRSQPLWSSYIVGYFIGDAPHIGKVHATVNRIWTSGNRGTKIDVQFLNSKAVLFRVEDSEMRSRVLKKHYWHIGESPLVVEEWNPKATNLKPDLSTMPIWVDFAGVPDQLFSETGLKFLGDII</sequence>
<feature type="region of interest" description="Disordered" evidence="1">
    <location>
        <begin position="1"/>
        <end position="31"/>
    </location>
</feature>
<dbReference type="OrthoDB" id="1112568at2759"/>
<reference evidence="4" key="1">
    <citation type="journal article" date="2015" name="Nat. Plants">
        <title>Genome expansion of Arabis alpina linked with retrotransposition and reduced symmetric DNA methylation.</title>
        <authorList>
            <person name="Willing E.M."/>
            <person name="Rawat V."/>
            <person name="Mandakova T."/>
            <person name="Maumus F."/>
            <person name="James G.V."/>
            <person name="Nordstroem K.J."/>
            <person name="Becker C."/>
            <person name="Warthmann N."/>
            <person name="Chica C."/>
            <person name="Szarzynska B."/>
            <person name="Zytnicki M."/>
            <person name="Albani M.C."/>
            <person name="Kiefer C."/>
            <person name="Bergonzi S."/>
            <person name="Castaings L."/>
            <person name="Mateos J.L."/>
            <person name="Berns M.C."/>
            <person name="Bujdoso N."/>
            <person name="Piofczyk T."/>
            <person name="de Lorenzo L."/>
            <person name="Barrero-Sicilia C."/>
            <person name="Mateos I."/>
            <person name="Piednoel M."/>
            <person name="Hagmann J."/>
            <person name="Chen-Min-Tao R."/>
            <person name="Iglesias-Fernandez R."/>
            <person name="Schuster S.C."/>
            <person name="Alonso-Blanco C."/>
            <person name="Roudier F."/>
            <person name="Carbonero P."/>
            <person name="Paz-Ares J."/>
            <person name="Davis S.J."/>
            <person name="Pecinka A."/>
            <person name="Quesneville H."/>
            <person name="Colot V."/>
            <person name="Lysak M.A."/>
            <person name="Weigel D."/>
            <person name="Coupland G."/>
            <person name="Schneeberger K."/>
        </authorList>
    </citation>
    <scope>NUCLEOTIDE SEQUENCE [LARGE SCALE GENOMIC DNA]</scope>
    <source>
        <strain evidence="4">cv. Pajares</strain>
    </source>
</reference>
<dbReference type="PANTHER" id="PTHR31286:SF148">
    <property type="entry name" value="DUF4283 DOMAIN-CONTAINING PROTEIN"/>
    <property type="match status" value="1"/>
</dbReference>
<dbReference type="PANTHER" id="PTHR31286">
    <property type="entry name" value="GLYCINE-RICH CELL WALL STRUCTURAL PROTEIN 1.8-LIKE"/>
    <property type="match status" value="1"/>
</dbReference>
<organism evidence="3 4">
    <name type="scientific">Arabis alpina</name>
    <name type="common">Alpine rock-cress</name>
    <dbReference type="NCBI Taxonomy" id="50452"/>
    <lineage>
        <taxon>Eukaryota</taxon>
        <taxon>Viridiplantae</taxon>
        <taxon>Streptophyta</taxon>
        <taxon>Embryophyta</taxon>
        <taxon>Tracheophyta</taxon>
        <taxon>Spermatophyta</taxon>
        <taxon>Magnoliopsida</taxon>
        <taxon>eudicotyledons</taxon>
        <taxon>Gunneridae</taxon>
        <taxon>Pentapetalae</taxon>
        <taxon>rosids</taxon>
        <taxon>malvids</taxon>
        <taxon>Brassicales</taxon>
        <taxon>Brassicaceae</taxon>
        <taxon>Arabideae</taxon>
        <taxon>Arabis</taxon>
    </lineage>
</organism>
<evidence type="ECO:0000313" key="4">
    <source>
        <dbReference type="Proteomes" id="UP000029120"/>
    </source>
</evidence>
<dbReference type="OMA" id="DMAKANI"/>
<name>A0A087G321_ARAAL</name>
<dbReference type="EMBL" id="KL970510">
    <property type="protein sequence ID" value="KFK24273.1"/>
    <property type="molecule type" value="Genomic_DNA"/>
</dbReference>
<evidence type="ECO:0000313" key="3">
    <source>
        <dbReference type="EMBL" id="KFK24273.1"/>
    </source>
</evidence>
<dbReference type="eggNOG" id="KOG1075">
    <property type="taxonomic scope" value="Eukaryota"/>
</dbReference>
<accession>A0A087G321</accession>
<evidence type="ECO:0000259" key="2">
    <source>
        <dbReference type="Pfam" id="PF14111"/>
    </source>
</evidence>
<dbReference type="Proteomes" id="UP000029120">
    <property type="component" value="Unassembled WGS sequence"/>
</dbReference>
<dbReference type="InterPro" id="IPR040256">
    <property type="entry name" value="At4g02000-like"/>
</dbReference>
<feature type="non-terminal residue" evidence="3">
    <location>
        <position position="189"/>
    </location>
</feature>
<gene>
    <name evidence="3" type="ORF">AALP_AAs46602U000100</name>
</gene>